<dbReference type="EMBL" id="JAZAVJ010000263">
    <property type="protein sequence ID" value="KAK7403109.1"/>
    <property type="molecule type" value="Genomic_DNA"/>
</dbReference>
<dbReference type="Proteomes" id="UP001498476">
    <property type="component" value="Unassembled WGS sequence"/>
</dbReference>
<evidence type="ECO:0000313" key="3">
    <source>
        <dbReference type="Proteomes" id="UP001498476"/>
    </source>
</evidence>
<proteinExistence type="predicted"/>
<sequence>MDRFAEQLFGGPDKQSRSRAADTAGFMATMAKSFASSAAKRAMESKGGRRSRGAFEPEDFHKLGGFVLEMMSGGGNEGERRRKKRRHRERERERERERDTDRGMPREAPPDRPRGEAGYGRKRRHRGSGSPLHVTFAEPLQDFDYPPPRKRQHRRRQHHEEAAPPPERRPRGHAPPIDLRSLRTELEDMSHTIIGLNARSTSHRDCEFYDKFARKGGRLQDVIGSALGQIRGLEESGRYDEEAERRERRRRRREMRMREM</sequence>
<feature type="region of interest" description="Disordered" evidence="1">
    <location>
        <begin position="35"/>
        <end position="177"/>
    </location>
</feature>
<protein>
    <submittedName>
        <fullName evidence="2">Uncharacterized protein</fullName>
    </submittedName>
</protein>
<feature type="region of interest" description="Disordered" evidence="1">
    <location>
        <begin position="1"/>
        <end position="23"/>
    </location>
</feature>
<feature type="compositionally biased region" description="Basic and acidic residues" evidence="1">
    <location>
        <begin position="90"/>
        <end position="115"/>
    </location>
</feature>
<organism evidence="2 3">
    <name type="scientific">Neonectria punicea</name>
    <dbReference type="NCBI Taxonomy" id="979145"/>
    <lineage>
        <taxon>Eukaryota</taxon>
        <taxon>Fungi</taxon>
        <taxon>Dikarya</taxon>
        <taxon>Ascomycota</taxon>
        <taxon>Pezizomycotina</taxon>
        <taxon>Sordariomycetes</taxon>
        <taxon>Hypocreomycetidae</taxon>
        <taxon>Hypocreales</taxon>
        <taxon>Nectriaceae</taxon>
        <taxon>Neonectria</taxon>
    </lineage>
</organism>
<keyword evidence="3" id="KW-1185">Reference proteome</keyword>
<feature type="compositionally biased region" description="Basic residues" evidence="1">
    <location>
        <begin position="148"/>
        <end position="157"/>
    </location>
</feature>
<evidence type="ECO:0000256" key="1">
    <source>
        <dbReference type="SAM" id="MobiDB-lite"/>
    </source>
</evidence>
<reference evidence="2 3" key="1">
    <citation type="journal article" date="2025" name="Microbiol. Resour. Announc.">
        <title>Draft genome sequences for Neonectria magnoliae and Neonectria punicea, canker pathogens of Liriodendron tulipifera and Acer saccharum in West Virginia.</title>
        <authorList>
            <person name="Petronek H.M."/>
            <person name="Kasson M.T."/>
            <person name="Metheny A.M."/>
            <person name="Stauder C.M."/>
            <person name="Lovett B."/>
            <person name="Lynch S.C."/>
            <person name="Garnas J.R."/>
            <person name="Kasson L.R."/>
            <person name="Stajich J.E."/>
        </authorList>
    </citation>
    <scope>NUCLEOTIDE SEQUENCE [LARGE SCALE GENOMIC DNA]</scope>
    <source>
        <strain evidence="2 3">NRRL 64653</strain>
    </source>
</reference>
<feature type="compositionally biased region" description="Basic and acidic residues" evidence="1">
    <location>
        <begin position="158"/>
        <end position="169"/>
    </location>
</feature>
<feature type="region of interest" description="Disordered" evidence="1">
    <location>
        <begin position="231"/>
        <end position="260"/>
    </location>
</feature>
<gene>
    <name evidence="2" type="ORF">QQX98_011134</name>
</gene>
<name>A0ABR1GMQ3_9HYPO</name>
<feature type="compositionally biased region" description="Basic and acidic residues" evidence="1">
    <location>
        <begin position="232"/>
        <end position="246"/>
    </location>
</feature>
<comment type="caution">
    <text evidence="2">The sequence shown here is derived from an EMBL/GenBank/DDBJ whole genome shotgun (WGS) entry which is preliminary data.</text>
</comment>
<feature type="compositionally biased region" description="Basic and acidic residues" evidence="1">
    <location>
        <begin position="41"/>
        <end position="62"/>
    </location>
</feature>
<accession>A0ABR1GMQ3</accession>
<feature type="compositionally biased region" description="Basic residues" evidence="1">
    <location>
        <begin position="247"/>
        <end position="260"/>
    </location>
</feature>
<evidence type="ECO:0000313" key="2">
    <source>
        <dbReference type="EMBL" id="KAK7403109.1"/>
    </source>
</evidence>